<reference evidence="4 5" key="1">
    <citation type="journal article" date="2023" name="Commun. Biol.">
        <title>Reorganization of the ancestral sex-determining regions during the evolution of trioecy in Pleodorina starrii.</title>
        <authorList>
            <person name="Takahashi K."/>
            <person name="Suzuki S."/>
            <person name="Kawai-Toyooka H."/>
            <person name="Yamamoto K."/>
            <person name="Hamaji T."/>
            <person name="Ootsuki R."/>
            <person name="Yamaguchi H."/>
            <person name="Kawachi M."/>
            <person name="Higashiyama T."/>
            <person name="Nozaki H."/>
        </authorList>
    </citation>
    <scope>NUCLEOTIDE SEQUENCE [LARGE SCALE GENOMIC DNA]</scope>
    <source>
        <strain evidence="4 5">NIES-4479</strain>
    </source>
</reference>
<evidence type="ECO:0000259" key="3">
    <source>
        <dbReference type="Pfam" id="PF09557"/>
    </source>
</evidence>
<dbReference type="InterPro" id="IPR052967">
    <property type="entry name" value="Stress_Response_Assoc"/>
</dbReference>
<keyword evidence="2" id="KW-0472">Membrane</keyword>
<feature type="domain" description="DUF2382" evidence="3">
    <location>
        <begin position="560"/>
        <end position="669"/>
    </location>
</feature>
<dbReference type="InterPro" id="IPR019060">
    <property type="entry name" value="DUF2382"/>
</dbReference>
<sequence length="686" mass="72503">MAQIPKSGTGYSTNRDTSDISVSAVTPAEDARSVMINQVSWGAIFAGAVIAVSAQVVLNMAGVGVGAATLNPGTGDNPTAGAFGIGAGIWFAISTILAALIGGVAAGRLSGKPKPSTAGWHGLTAWAVSTIFVIYLIGSSVTSLVGGAVSTVGNVVGGAASTAGSMVGSAIPNDPFTAIEERIRGSVPADADPEAARDAAIAAVRTALTGTEAEAEQASRQAAQALSQAQGIPVPEAQQQIEEYQAQFTEAVDTAQAAATEAADTAAKAASRGALLAAVVLILGKVVVRTSTSATAHQAVVDLSKTETVIERVEINRMLEKGEVAPEPRHKGDVYIVPVIEEVAVTEIRILVTEELHIRTITSIDSKSIDVALRKQTATIERTGPNAVFGTLTRSREMSFTDDMSTERNSKQITAFFDSREEAENAVRRIEGEGLSSSKIDIVAGRDTTATTTTTAREEDRGFFEALGDFFMPDEDKHTYAEGLNRGGYLVSVQTTAANRDRIIDILDDEGTIDMDQRETEWRNEGWDGGAAALSGRGTVATAPAAAYGGADVGADEGTIEVMKENLRVGKRETDHGRVRIRSYVVETPVEEQVTLRDETVHVTRRPVDRAVNVGDGLFSERTVEATERHEEAVVSKEARVVEEISLETEASERTETIRDTLRHTEVEIDDERVAGDSTARPAKDL</sequence>
<evidence type="ECO:0000313" key="5">
    <source>
        <dbReference type="Proteomes" id="UP001165080"/>
    </source>
</evidence>
<protein>
    <recommendedName>
        <fullName evidence="3">DUF2382 domain-containing protein</fullName>
    </recommendedName>
</protein>
<name>A0A9W6FAL0_9CHLO</name>
<dbReference type="EMBL" id="BRXU01000065">
    <property type="protein sequence ID" value="GLC62459.1"/>
    <property type="molecule type" value="Genomic_DNA"/>
</dbReference>
<feature type="transmembrane region" description="Helical" evidence="2">
    <location>
        <begin position="82"/>
        <end position="106"/>
    </location>
</feature>
<evidence type="ECO:0000256" key="1">
    <source>
        <dbReference type="SAM" id="Coils"/>
    </source>
</evidence>
<keyword evidence="2" id="KW-0812">Transmembrane</keyword>
<dbReference type="AlphaFoldDB" id="A0A9W6FAL0"/>
<dbReference type="Proteomes" id="UP001165080">
    <property type="component" value="Unassembled WGS sequence"/>
</dbReference>
<organism evidence="4 5">
    <name type="scientific">Pleodorina starrii</name>
    <dbReference type="NCBI Taxonomy" id="330485"/>
    <lineage>
        <taxon>Eukaryota</taxon>
        <taxon>Viridiplantae</taxon>
        <taxon>Chlorophyta</taxon>
        <taxon>core chlorophytes</taxon>
        <taxon>Chlorophyceae</taxon>
        <taxon>CS clade</taxon>
        <taxon>Chlamydomonadales</taxon>
        <taxon>Volvocaceae</taxon>
        <taxon>Pleodorina</taxon>
    </lineage>
</organism>
<dbReference type="PANTHER" id="PTHR38463">
    <property type="entry name" value="STRESS RESPONSE PROTEIN YSNF"/>
    <property type="match status" value="1"/>
</dbReference>
<feature type="transmembrane region" description="Helical" evidence="2">
    <location>
        <begin position="41"/>
        <end position="62"/>
    </location>
</feature>
<keyword evidence="1" id="KW-0175">Coiled coil</keyword>
<keyword evidence="5" id="KW-1185">Reference proteome</keyword>
<accession>A0A9W6FAL0</accession>
<evidence type="ECO:0000256" key="2">
    <source>
        <dbReference type="SAM" id="Phobius"/>
    </source>
</evidence>
<feature type="transmembrane region" description="Helical" evidence="2">
    <location>
        <begin position="118"/>
        <end position="138"/>
    </location>
</feature>
<evidence type="ECO:0000313" key="4">
    <source>
        <dbReference type="EMBL" id="GLC62459.1"/>
    </source>
</evidence>
<comment type="caution">
    <text evidence="4">The sequence shown here is derived from an EMBL/GenBank/DDBJ whole genome shotgun (WGS) entry which is preliminary data.</text>
</comment>
<feature type="coiled-coil region" evidence="1">
    <location>
        <begin position="201"/>
        <end position="254"/>
    </location>
</feature>
<feature type="domain" description="DUF2382" evidence="3">
    <location>
        <begin position="284"/>
        <end position="379"/>
    </location>
</feature>
<gene>
    <name evidence="4" type="primary">PLESTB003581</name>
    <name evidence="4" type="ORF">PLESTB_001901800</name>
</gene>
<dbReference type="Pfam" id="PF09557">
    <property type="entry name" value="DUF2382"/>
    <property type="match status" value="2"/>
</dbReference>
<keyword evidence="2" id="KW-1133">Transmembrane helix</keyword>
<proteinExistence type="predicted"/>
<dbReference type="PANTHER" id="PTHR38463:SF1">
    <property type="entry name" value="STRESS RESPONSE PROTEIN YSNF"/>
    <property type="match status" value="1"/>
</dbReference>